<dbReference type="InterPro" id="IPR015943">
    <property type="entry name" value="WD40/YVTN_repeat-like_dom_sf"/>
</dbReference>
<dbReference type="Proteomes" id="UP000011777">
    <property type="component" value="Unassembled WGS sequence"/>
</dbReference>
<feature type="region of interest" description="Disordered" evidence="2">
    <location>
        <begin position="805"/>
        <end position="833"/>
    </location>
</feature>
<name>M3JUF4_CANMX</name>
<organism evidence="3 4">
    <name type="scientific">Candida maltosa (strain Xu316)</name>
    <name type="common">Yeast</name>
    <dbReference type="NCBI Taxonomy" id="1245528"/>
    <lineage>
        <taxon>Eukaryota</taxon>
        <taxon>Fungi</taxon>
        <taxon>Dikarya</taxon>
        <taxon>Ascomycota</taxon>
        <taxon>Saccharomycotina</taxon>
        <taxon>Pichiomycetes</taxon>
        <taxon>Debaryomycetaceae</taxon>
        <taxon>Candida/Lodderomyces clade</taxon>
        <taxon>Candida</taxon>
    </lineage>
</organism>
<dbReference type="Pfam" id="PF00400">
    <property type="entry name" value="WD40"/>
    <property type="match status" value="1"/>
</dbReference>
<dbReference type="Gene3D" id="2.130.10.10">
    <property type="entry name" value="YVTN repeat-like/Quinoprotein amine dehydrogenase"/>
    <property type="match status" value="2"/>
</dbReference>
<dbReference type="eggNOG" id="KOG1408">
    <property type="taxonomic scope" value="Eukaryota"/>
</dbReference>
<dbReference type="InterPro" id="IPR052779">
    <property type="entry name" value="WDR62"/>
</dbReference>
<evidence type="ECO:0000256" key="1">
    <source>
        <dbReference type="SAM" id="Coils"/>
    </source>
</evidence>
<dbReference type="EMBL" id="AOGT01001981">
    <property type="protein sequence ID" value="EMG46505.1"/>
    <property type="molecule type" value="Genomic_DNA"/>
</dbReference>
<sequence>MTTEFDINSTYFNLNIKKIIGTSAKNSQQFAVQDNLIAYTASGGVVVSTIDEATTEVTSQRFFCANVSSKIDISDKNNSTSSANAYLNMIKSDPVEDPKKDTYGYPINSNPIEVFSSLSDYQDDNSANCTSPSKLKDKVRSINCIAISPNKKLLAIGEIGYQPRILIFSLAENSSDNPIWLIYEHLFGINSLVFSPDSRHLCSLGLVNDGLLNVWRISNPPNTISLVASNRCSNIVHRVLWHENLIVTLGLRFIKLWKFVEDDVTITKKAQILKGKNVILGNLISGNFIDASIFNDDEILVISNSSQLLLLKLNFEAPKIISLKTPDFEFGSIVTDHLGEHIWFGSTNYNIESCPFEELASGNSPAPTISRNIAGFSASVSKDSAISRPIIRVYNFSESHLVYLNDCEEIKFVDKKTQTSNVLTTSLLKNLGGIKHASSGEFLAFSKDGVVKTINKEIELEDLIEFTIPNNEVIANSVSAVEKNGDLLMIGDKYGTLSILEITTDRQYNLRHQSKAHSSSINEIAYFEFEKYQIICSISRDRMIQVFTNIKGERNWDLLQTLPIHNGNLTHIVQYGNQIYVCSTDRTLSIHNFVLEDDKLRIYQEKVLTLKSTPLCMKRFDQNLVVSTNDKSILVFDIENNFDLKKTLKLATDKTGESLLVESFIKYRHLMVVWSGDKSLRAFQFSNGKEIGVAWGHSESLMQLYLFQDNELISIGNDGCLFSWEIIENLKSSSSSVISQPEEQTNENVPSPPLYTKVTRKILPTVPIKSVESKPEKPVSAIPTPTPKLTTATLKRIEAKKNNEGGMISRSTSPIRPTSNHYTAASAPVKSSIRSPTKPLKIATTPKRLDSPLKIEPSKIKPHVFLNSPTSPIKSATFRKEEKSLVEMALSKLDEVAETMNKCNDEEKVLIKGRIDQLFYNKEVENQLLEKYSDKLVELVQQKLQLSAKNESEN</sequence>
<keyword evidence="4" id="KW-1185">Reference proteome</keyword>
<evidence type="ECO:0008006" key="5">
    <source>
        <dbReference type="Google" id="ProtNLM"/>
    </source>
</evidence>
<evidence type="ECO:0000256" key="2">
    <source>
        <dbReference type="SAM" id="MobiDB-lite"/>
    </source>
</evidence>
<evidence type="ECO:0000313" key="4">
    <source>
        <dbReference type="Proteomes" id="UP000011777"/>
    </source>
</evidence>
<dbReference type="PANTHER" id="PTHR45589">
    <property type="entry name" value="WD REPEAT DOMAIN 62, ISOFORM G"/>
    <property type="match status" value="1"/>
</dbReference>
<dbReference type="SUPFAM" id="SSF82171">
    <property type="entry name" value="DPP6 N-terminal domain-like"/>
    <property type="match status" value="1"/>
</dbReference>
<dbReference type="SUPFAM" id="SSF50978">
    <property type="entry name" value="WD40 repeat-like"/>
    <property type="match status" value="1"/>
</dbReference>
<accession>M3JUF4</accession>
<dbReference type="AlphaFoldDB" id="M3JUF4"/>
<keyword evidence="1" id="KW-0175">Coiled coil</keyword>
<dbReference type="InterPro" id="IPR001680">
    <property type="entry name" value="WD40_rpt"/>
</dbReference>
<proteinExistence type="predicted"/>
<evidence type="ECO:0000313" key="3">
    <source>
        <dbReference type="EMBL" id="EMG46505.1"/>
    </source>
</evidence>
<feature type="coiled-coil region" evidence="1">
    <location>
        <begin position="922"/>
        <end position="949"/>
    </location>
</feature>
<dbReference type="OrthoDB" id="6252103at2759"/>
<gene>
    <name evidence="3" type="ORF">G210_3247</name>
</gene>
<dbReference type="PANTHER" id="PTHR45589:SF1">
    <property type="entry name" value="WD REPEAT DOMAIN 62, ISOFORM G"/>
    <property type="match status" value="1"/>
</dbReference>
<feature type="compositionally biased region" description="Polar residues" evidence="2">
    <location>
        <begin position="809"/>
        <end position="823"/>
    </location>
</feature>
<protein>
    <recommendedName>
        <fullName evidence="5">WD40 repeat-like protein</fullName>
    </recommendedName>
</protein>
<dbReference type="HOGENOM" id="CLU_005113_1_0_1"/>
<dbReference type="InterPro" id="IPR036322">
    <property type="entry name" value="WD40_repeat_dom_sf"/>
</dbReference>
<dbReference type="SMART" id="SM00320">
    <property type="entry name" value="WD40"/>
    <property type="match status" value="5"/>
</dbReference>
<dbReference type="OMA" id="ASYYTWA"/>
<comment type="caution">
    <text evidence="3">The sequence shown here is derived from an EMBL/GenBank/DDBJ whole genome shotgun (WGS) entry which is preliminary data.</text>
</comment>
<reference evidence="3 4" key="1">
    <citation type="submission" date="2013-02" db="EMBL/GenBank/DDBJ databases">
        <title>Genome sequence of Candida maltosa Xu316, a potential industrial strain for xylitol and ethanol production.</title>
        <authorList>
            <person name="Yu J."/>
            <person name="Wang Q."/>
            <person name="Geng X."/>
            <person name="Bao W."/>
            <person name="He P."/>
            <person name="Cai J."/>
        </authorList>
    </citation>
    <scope>NUCLEOTIDE SEQUENCE [LARGE SCALE GENOMIC DNA]</scope>
    <source>
        <strain evidence="4">Xu316</strain>
    </source>
</reference>